<reference evidence="3" key="2">
    <citation type="submission" date="2017-06" db="EMBL/GenBank/DDBJ databases">
        <title>WGS assembly of Brachypodium distachyon.</title>
        <authorList>
            <consortium name="The International Brachypodium Initiative"/>
            <person name="Lucas S."/>
            <person name="Harmon-Smith M."/>
            <person name="Lail K."/>
            <person name="Tice H."/>
            <person name="Grimwood J."/>
            <person name="Bruce D."/>
            <person name="Barry K."/>
            <person name="Shu S."/>
            <person name="Lindquist E."/>
            <person name="Wang M."/>
            <person name="Pitluck S."/>
            <person name="Vogel J.P."/>
            <person name="Garvin D.F."/>
            <person name="Mockler T.C."/>
            <person name="Schmutz J."/>
            <person name="Rokhsar D."/>
            <person name="Bevan M.W."/>
        </authorList>
    </citation>
    <scope>NUCLEOTIDE SEQUENCE</scope>
    <source>
        <strain evidence="3">Bd21</strain>
    </source>
</reference>
<keyword evidence="5" id="KW-1185">Reference proteome</keyword>
<sequence length="118" mass="12435">MATQSFRFLLLPLLGPLLLLGAELTTVCHGRVTPVFAVEAATTAMAHDADSPPSNGHSSFHGSDHQEGAMASSSSSRKLAKVRGVVQFSSGHAMLRRHDGVSAESKRVVPQGPNPLHN</sequence>
<reference evidence="4" key="3">
    <citation type="submission" date="2018-08" db="UniProtKB">
        <authorList>
            <consortium name="EnsemblPlants"/>
        </authorList>
    </citation>
    <scope>IDENTIFICATION</scope>
    <source>
        <strain evidence="4">cv. Bd21</strain>
    </source>
</reference>
<dbReference type="InParanoid" id="I1HAN3"/>
<feature type="region of interest" description="Disordered" evidence="1">
    <location>
        <begin position="46"/>
        <end position="78"/>
    </location>
</feature>
<evidence type="ECO:0000313" key="3">
    <source>
        <dbReference type="EMBL" id="KQK24049.1"/>
    </source>
</evidence>
<proteinExistence type="predicted"/>
<dbReference type="EMBL" id="CM000880">
    <property type="protein sequence ID" value="KQK24049.1"/>
    <property type="molecule type" value="Genomic_DNA"/>
</dbReference>
<evidence type="ECO:0000313" key="5">
    <source>
        <dbReference type="Proteomes" id="UP000008810"/>
    </source>
</evidence>
<dbReference type="AlphaFoldDB" id="I1HAN3"/>
<dbReference type="Proteomes" id="UP000008810">
    <property type="component" value="Chromosome 1"/>
</dbReference>
<gene>
    <name evidence="3" type="ORF">BRADI_1g77860v3</name>
</gene>
<reference evidence="3 4" key="1">
    <citation type="journal article" date="2010" name="Nature">
        <title>Genome sequencing and analysis of the model grass Brachypodium distachyon.</title>
        <authorList>
            <consortium name="International Brachypodium Initiative"/>
        </authorList>
    </citation>
    <scope>NUCLEOTIDE SEQUENCE [LARGE SCALE GENOMIC DNA]</scope>
    <source>
        <strain evidence="3 4">Bd21</strain>
    </source>
</reference>
<dbReference type="Gramene" id="KQK24049">
    <property type="protein sequence ID" value="KQK24049"/>
    <property type="gene ID" value="BRADI_1g77860v3"/>
</dbReference>
<feature type="signal peptide" evidence="2">
    <location>
        <begin position="1"/>
        <end position="21"/>
    </location>
</feature>
<feature type="region of interest" description="Disordered" evidence="1">
    <location>
        <begin position="90"/>
        <end position="118"/>
    </location>
</feature>
<organism evidence="4">
    <name type="scientific">Brachypodium distachyon</name>
    <name type="common">Purple false brome</name>
    <name type="synonym">Trachynia distachya</name>
    <dbReference type="NCBI Taxonomy" id="15368"/>
    <lineage>
        <taxon>Eukaryota</taxon>
        <taxon>Viridiplantae</taxon>
        <taxon>Streptophyta</taxon>
        <taxon>Embryophyta</taxon>
        <taxon>Tracheophyta</taxon>
        <taxon>Spermatophyta</taxon>
        <taxon>Magnoliopsida</taxon>
        <taxon>Liliopsida</taxon>
        <taxon>Poales</taxon>
        <taxon>Poaceae</taxon>
        <taxon>BOP clade</taxon>
        <taxon>Pooideae</taxon>
        <taxon>Stipodae</taxon>
        <taxon>Brachypodieae</taxon>
        <taxon>Brachypodium</taxon>
    </lineage>
</organism>
<evidence type="ECO:0000313" key="4">
    <source>
        <dbReference type="EnsemblPlants" id="KQK24049"/>
    </source>
</evidence>
<accession>I1HAN3</accession>
<evidence type="ECO:0000256" key="1">
    <source>
        <dbReference type="SAM" id="MobiDB-lite"/>
    </source>
</evidence>
<protein>
    <submittedName>
        <fullName evidence="3 4">Uncharacterized protein</fullName>
    </submittedName>
</protein>
<name>I1HAN3_BRADI</name>
<keyword evidence="2" id="KW-0732">Signal</keyword>
<dbReference type="OMA" id="SSRRMMQ"/>
<dbReference type="EnsemblPlants" id="KQK24049">
    <property type="protein sequence ID" value="KQK24049"/>
    <property type="gene ID" value="BRADI_1g77860v3"/>
</dbReference>
<feature type="compositionally biased region" description="Basic and acidic residues" evidence="1">
    <location>
        <begin position="96"/>
        <end position="107"/>
    </location>
</feature>
<evidence type="ECO:0000256" key="2">
    <source>
        <dbReference type="SAM" id="SignalP"/>
    </source>
</evidence>
<dbReference type="eggNOG" id="ENOG502R64H">
    <property type="taxonomic scope" value="Eukaryota"/>
</dbReference>
<dbReference type="OrthoDB" id="663321at2759"/>
<feature type="compositionally biased region" description="Polar residues" evidence="1">
    <location>
        <begin position="52"/>
        <end position="61"/>
    </location>
</feature>
<dbReference type="HOGENOM" id="CLU_184794_0_0_1"/>
<feature type="chain" id="PRO_5014094488" evidence="2">
    <location>
        <begin position="22"/>
        <end position="118"/>
    </location>
</feature>